<evidence type="ECO:0000313" key="1">
    <source>
        <dbReference type="EMBL" id="EDO14549.1"/>
    </source>
</evidence>
<dbReference type="HOGENOM" id="CLU_509226_0_0_1"/>
<dbReference type="PhylomeDB" id="A7TT54"/>
<dbReference type="AlphaFoldDB" id="A7TT54"/>
<proteinExistence type="predicted"/>
<dbReference type="FunCoup" id="A7TT54">
    <property type="interactions" value="150"/>
</dbReference>
<name>A7TT54_VANPO</name>
<dbReference type="Proteomes" id="UP000000267">
    <property type="component" value="Unassembled WGS sequence"/>
</dbReference>
<dbReference type="EMBL" id="DS480544">
    <property type="protein sequence ID" value="EDO14549.1"/>
    <property type="molecule type" value="Genomic_DNA"/>
</dbReference>
<evidence type="ECO:0000313" key="2">
    <source>
        <dbReference type="Proteomes" id="UP000000267"/>
    </source>
</evidence>
<dbReference type="STRING" id="436907.A7TT54"/>
<protein>
    <submittedName>
        <fullName evidence="1">Uncharacterized protein</fullName>
    </submittedName>
</protein>
<dbReference type="KEGG" id="vpo:Kpol_298p1"/>
<accession>A7TT54</accession>
<dbReference type="GeneID" id="5542558"/>
<dbReference type="RefSeq" id="XP_001642407.1">
    <property type="nucleotide sequence ID" value="XM_001642357.1"/>
</dbReference>
<reference evidence="1 2" key="1">
    <citation type="journal article" date="2007" name="Proc. Natl. Acad. Sci. U.S.A.">
        <title>Independent sorting-out of thousands of duplicated gene pairs in two yeast species descended from a whole-genome duplication.</title>
        <authorList>
            <person name="Scannell D.R."/>
            <person name="Frank A.C."/>
            <person name="Conant G.C."/>
            <person name="Byrne K.P."/>
            <person name="Woolfit M."/>
            <person name="Wolfe K.H."/>
        </authorList>
    </citation>
    <scope>NUCLEOTIDE SEQUENCE [LARGE SCALE GENOMIC DNA]</scope>
    <source>
        <strain evidence="2">ATCC 22028 / DSM 70294 / BCRC 21397 / CBS 2163 / NBRC 10782 / NRRL Y-8283 / UCD 57-17</strain>
    </source>
</reference>
<keyword evidence="2" id="KW-1185">Reference proteome</keyword>
<organism evidence="2">
    <name type="scientific">Vanderwaltozyma polyspora (strain ATCC 22028 / DSM 70294 / BCRC 21397 / CBS 2163 / NBRC 10782 / NRRL Y-8283 / UCD 57-17)</name>
    <name type="common">Kluyveromyces polysporus</name>
    <dbReference type="NCBI Taxonomy" id="436907"/>
    <lineage>
        <taxon>Eukaryota</taxon>
        <taxon>Fungi</taxon>
        <taxon>Dikarya</taxon>
        <taxon>Ascomycota</taxon>
        <taxon>Saccharomycotina</taxon>
        <taxon>Saccharomycetes</taxon>
        <taxon>Saccharomycetales</taxon>
        <taxon>Saccharomycetaceae</taxon>
        <taxon>Vanderwaltozyma</taxon>
    </lineage>
</organism>
<dbReference type="eggNOG" id="ENOG502RZY5">
    <property type="taxonomic scope" value="Eukaryota"/>
</dbReference>
<gene>
    <name evidence="1" type="ORF">Kpol_298p1</name>
</gene>
<dbReference type="InParanoid" id="A7TT54"/>
<sequence>MNYDNNYNNGNVFNGSREDSTKTFLTGNITNSYNIPKFPNLAYIRDQNMCDANEGRLNDPFQENLSASYQSFKKHNLNQIKKKLSAIARQKEEVVKAEQKFLKELGLWQQSLSTIDRNSMFLMEDIKELFQQDSIAEQNISCNIKGMVKNLEYVSKREIEYNTESKNVINEIKILQNVVNKTGEHSEESNFQKEKVIATKKSFEVTEKNFQQSISVNMRRLFKDLGITYHDSISDLREVCTAFIQKSLKTLEIINIDNFDEDLNDLRIKRVQKKWSKLPPNQKRDPKLWNNMMSGFHDNEDSLLRNVYKGLPQEYSPTRNNIKLYPKKELQSSPLNESFSDVTTKRFNPITTNQYFAEKSPENLEQENFDPNKEDSEKYNNIDKNTSHQVEGPRKTLNNNLKFQAREVLTNDPMKLKKPIMVDPEKQLPKKPSMVMDGINGYILNFGGEFSQQLEQAEVHLEENKWVE</sequence>
<dbReference type="OrthoDB" id="4070295at2759"/>